<reference evidence="2" key="2">
    <citation type="submission" date="2021-09" db="EMBL/GenBank/DDBJ databases">
        <authorList>
            <person name="Jia N."/>
            <person name="Wang J."/>
            <person name="Shi W."/>
            <person name="Du L."/>
            <person name="Sun Y."/>
            <person name="Zhan W."/>
            <person name="Jiang J."/>
            <person name="Wang Q."/>
            <person name="Zhang B."/>
            <person name="Ji P."/>
            <person name="Sakyi L.B."/>
            <person name="Cui X."/>
            <person name="Yuan T."/>
            <person name="Jiang B."/>
            <person name="Yang W."/>
            <person name="Lam T.T.-Y."/>
            <person name="Chang Q."/>
            <person name="Ding S."/>
            <person name="Wang X."/>
            <person name="Zhu J."/>
            <person name="Ruan X."/>
            <person name="Zhao L."/>
            <person name="Wei J."/>
            <person name="Que T."/>
            <person name="Du C."/>
            <person name="Cheng J."/>
            <person name="Dai P."/>
            <person name="Han X."/>
            <person name="Huang E."/>
            <person name="Gao Y."/>
            <person name="Liu J."/>
            <person name="Shao H."/>
            <person name="Ye R."/>
            <person name="Li L."/>
            <person name="Wei W."/>
            <person name="Wang X."/>
            <person name="Wang C."/>
            <person name="Huo Q."/>
            <person name="Li W."/>
            <person name="Guo W."/>
            <person name="Chen H."/>
            <person name="Chen S."/>
            <person name="Zhou L."/>
            <person name="Zhou L."/>
            <person name="Ni X."/>
            <person name="Tian J."/>
            <person name="Zhou Y."/>
            <person name="Sheng Y."/>
            <person name="Liu T."/>
            <person name="Pan Y."/>
            <person name="Xia L."/>
            <person name="Li J."/>
            <person name="Zhao F."/>
            <person name="Cao W."/>
        </authorList>
    </citation>
    <scope>NUCLEOTIDE SEQUENCE</scope>
    <source>
        <strain evidence="2">Rsan-2018</strain>
        <tissue evidence="2">Larvae</tissue>
    </source>
</reference>
<protein>
    <submittedName>
        <fullName evidence="2">Uncharacterized protein</fullName>
    </submittedName>
</protein>
<organism evidence="2 3">
    <name type="scientific">Rhipicephalus sanguineus</name>
    <name type="common">Brown dog tick</name>
    <name type="synonym">Ixodes sanguineus</name>
    <dbReference type="NCBI Taxonomy" id="34632"/>
    <lineage>
        <taxon>Eukaryota</taxon>
        <taxon>Metazoa</taxon>
        <taxon>Ecdysozoa</taxon>
        <taxon>Arthropoda</taxon>
        <taxon>Chelicerata</taxon>
        <taxon>Arachnida</taxon>
        <taxon>Acari</taxon>
        <taxon>Parasitiformes</taxon>
        <taxon>Ixodida</taxon>
        <taxon>Ixodoidea</taxon>
        <taxon>Ixodidae</taxon>
        <taxon>Rhipicephalinae</taxon>
        <taxon>Rhipicephalus</taxon>
        <taxon>Rhipicephalus</taxon>
    </lineage>
</organism>
<dbReference type="EMBL" id="JABSTV010001250">
    <property type="protein sequence ID" value="KAH7957528.1"/>
    <property type="molecule type" value="Genomic_DNA"/>
</dbReference>
<dbReference type="AlphaFoldDB" id="A0A9D4Q024"/>
<evidence type="ECO:0000313" key="2">
    <source>
        <dbReference type="EMBL" id="KAH7957528.1"/>
    </source>
</evidence>
<gene>
    <name evidence="2" type="ORF">HPB52_019868</name>
</gene>
<proteinExistence type="predicted"/>
<evidence type="ECO:0000256" key="1">
    <source>
        <dbReference type="SAM" id="MobiDB-lite"/>
    </source>
</evidence>
<feature type="region of interest" description="Disordered" evidence="1">
    <location>
        <begin position="94"/>
        <end position="136"/>
    </location>
</feature>
<dbReference type="Proteomes" id="UP000821837">
    <property type="component" value="Unassembled WGS sequence"/>
</dbReference>
<name>A0A9D4Q024_RHISA</name>
<sequence length="136" mass="15170">MGRAGSREELKKSPFITAIGKNAYKTLDDLLLPATPADKKFEELVKVLGDRYVPASRFFAERFKFNRWYQAQGETIATFALALKHMALYAATPEETEETLTEVQETMSEAADSTAAEDPPEPLPRRSTRISGEPNS</sequence>
<keyword evidence="3" id="KW-1185">Reference proteome</keyword>
<accession>A0A9D4Q024</accession>
<dbReference type="VEuPathDB" id="VectorBase:RSAN_047440"/>
<reference evidence="2" key="1">
    <citation type="journal article" date="2020" name="Cell">
        <title>Large-Scale Comparative Analyses of Tick Genomes Elucidate Their Genetic Diversity and Vector Capacities.</title>
        <authorList>
            <consortium name="Tick Genome and Microbiome Consortium (TIGMIC)"/>
            <person name="Jia N."/>
            <person name="Wang J."/>
            <person name="Shi W."/>
            <person name="Du L."/>
            <person name="Sun Y."/>
            <person name="Zhan W."/>
            <person name="Jiang J.F."/>
            <person name="Wang Q."/>
            <person name="Zhang B."/>
            <person name="Ji P."/>
            <person name="Bell-Sakyi L."/>
            <person name="Cui X.M."/>
            <person name="Yuan T.T."/>
            <person name="Jiang B.G."/>
            <person name="Yang W.F."/>
            <person name="Lam T.T."/>
            <person name="Chang Q.C."/>
            <person name="Ding S.J."/>
            <person name="Wang X.J."/>
            <person name="Zhu J.G."/>
            <person name="Ruan X.D."/>
            <person name="Zhao L."/>
            <person name="Wei J.T."/>
            <person name="Ye R.Z."/>
            <person name="Que T.C."/>
            <person name="Du C.H."/>
            <person name="Zhou Y.H."/>
            <person name="Cheng J.X."/>
            <person name="Dai P.F."/>
            <person name="Guo W.B."/>
            <person name="Han X.H."/>
            <person name="Huang E.J."/>
            <person name="Li L.F."/>
            <person name="Wei W."/>
            <person name="Gao Y.C."/>
            <person name="Liu J.Z."/>
            <person name="Shao H.Z."/>
            <person name="Wang X."/>
            <person name="Wang C.C."/>
            <person name="Yang T.C."/>
            <person name="Huo Q.B."/>
            <person name="Li W."/>
            <person name="Chen H.Y."/>
            <person name="Chen S.E."/>
            <person name="Zhou L.G."/>
            <person name="Ni X.B."/>
            <person name="Tian J.H."/>
            <person name="Sheng Y."/>
            <person name="Liu T."/>
            <person name="Pan Y.S."/>
            <person name="Xia L.Y."/>
            <person name="Li J."/>
            <person name="Zhao F."/>
            <person name="Cao W.C."/>
        </authorList>
    </citation>
    <scope>NUCLEOTIDE SEQUENCE</scope>
    <source>
        <strain evidence="2">Rsan-2018</strain>
    </source>
</reference>
<comment type="caution">
    <text evidence="2">The sequence shown here is derived from an EMBL/GenBank/DDBJ whole genome shotgun (WGS) entry which is preliminary data.</text>
</comment>
<evidence type="ECO:0000313" key="3">
    <source>
        <dbReference type="Proteomes" id="UP000821837"/>
    </source>
</evidence>